<proteinExistence type="inferred from homology"/>
<evidence type="ECO:0000313" key="3">
    <source>
        <dbReference type="EMBL" id="SEF36304.1"/>
    </source>
</evidence>
<evidence type="ECO:0000256" key="2">
    <source>
        <dbReference type="ARBA" id="ARBA00022448"/>
    </source>
</evidence>
<dbReference type="InterPro" id="IPR006059">
    <property type="entry name" value="SBP"/>
</dbReference>
<keyword evidence="2" id="KW-0813">Transport</keyword>
<dbReference type="Proteomes" id="UP000198878">
    <property type="component" value="Unassembled WGS sequence"/>
</dbReference>
<protein>
    <submittedName>
        <fullName evidence="3">Alpha-glucoside transport system substrate-binding protein</fullName>
    </submittedName>
</protein>
<dbReference type="AlphaFoldDB" id="A0A1H5RE35"/>
<dbReference type="InterPro" id="IPR050490">
    <property type="entry name" value="Bact_solute-bd_prot1"/>
</dbReference>
<accession>A0A1H5RE35</accession>
<dbReference type="Gene3D" id="3.40.190.10">
    <property type="entry name" value="Periplasmic binding protein-like II"/>
    <property type="match status" value="2"/>
</dbReference>
<dbReference type="PANTHER" id="PTHR43649:SF29">
    <property type="entry name" value="OSMOPROTECTIVE COMPOUNDS-BINDING PROTEIN GGTB"/>
    <property type="match status" value="1"/>
</dbReference>
<sequence length="454" mass="49144">MIRHGVHRLLSGLTAVALVAAGTTACSPPGETVVVLSSWSGAERDAFENHVLAEFTRQTGVKVEFRQATRALDQELRKDLETGTQPNIAILPSGGQLETFAAQDALQPLDETLGDAGRFGPLWQSIEEGIQPPGSPAHRYALPVVVSLKSTIWYNPAAIRQLLGQAWQPPTTWAGLEDLTAVIAAKGATPWCMGLESTPVSGWPGTDWVEDLLLHQASTTGYEKWANGDLSWQDSPDLARALSTWGDLVSRDGNITGGTENALLTNFADAGKPLFTPGKPGCYLHHTSYIDNSGGSLRPGTDYDFFPFPTADGKQPTTYEVAGDFAAMFKRSDAADKLMRFLASDAGQAIWPAIRNAAAFSPDRAVRPEGYPDDPVRRKVARILTEPKTLCFDASDLMPSGLSQAFNQAMLSYLSDPHRYRDDPANLTALLANLDKVRAAVYPDGPKKFRCGQF</sequence>
<name>A0A1H5RE35_9PSEU</name>
<keyword evidence="4" id="KW-1185">Reference proteome</keyword>
<dbReference type="PANTHER" id="PTHR43649">
    <property type="entry name" value="ARABINOSE-BINDING PROTEIN-RELATED"/>
    <property type="match status" value="1"/>
</dbReference>
<comment type="similarity">
    <text evidence="1">Belongs to the bacterial solute-binding protein 1 family.</text>
</comment>
<dbReference type="PROSITE" id="PS51257">
    <property type="entry name" value="PROKAR_LIPOPROTEIN"/>
    <property type="match status" value="1"/>
</dbReference>
<gene>
    <name evidence="3" type="ORF">SAMN05421837_11053</name>
</gene>
<organism evidence="3 4">
    <name type="scientific">Amycolatopsis pretoriensis</name>
    <dbReference type="NCBI Taxonomy" id="218821"/>
    <lineage>
        <taxon>Bacteria</taxon>
        <taxon>Bacillati</taxon>
        <taxon>Actinomycetota</taxon>
        <taxon>Actinomycetes</taxon>
        <taxon>Pseudonocardiales</taxon>
        <taxon>Pseudonocardiaceae</taxon>
        <taxon>Amycolatopsis</taxon>
    </lineage>
</organism>
<dbReference type="STRING" id="218821.SAMN05421837_11053"/>
<dbReference type="SUPFAM" id="SSF53850">
    <property type="entry name" value="Periplasmic binding protein-like II"/>
    <property type="match status" value="1"/>
</dbReference>
<dbReference type="OrthoDB" id="8663148at2"/>
<evidence type="ECO:0000256" key="1">
    <source>
        <dbReference type="ARBA" id="ARBA00008520"/>
    </source>
</evidence>
<reference evidence="4" key="1">
    <citation type="submission" date="2016-10" db="EMBL/GenBank/DDBJ databases">
        <authorList>
            <person name="Varghese N."/>
            <person name="Submissions S."/>
        </authorList>
    </citation>
    <scope>NUCLEOTIDE SEQUENCE [LARGE SCALE GENOMIC DNA]</scope>
    <source>
        <strain evidence="4">DSM 44654</strain>
    </source>
</reference>
<dbReference type="RefSeq" id="WP_086675335.1">
    <property type="nucleotide sequence ID" value="NZ_FNUJ01000010.1"/>
</dbReference>
<dbReference type="Pfam" id="PF01547">
    <property type="entry name" value="SBP_bac_1"/>
    <property type="match status" value="1"/>
</dbReference>
<evidence type="ECO:0000313" key="4">
    <source>
        <dbReference type="Proteomes" id="UP000198878"/>
    </source>
</evidence>
<dbReference type="EMBL" id="FNUJ01000010">
    <property type="protein sequence ID" value="SEF36304.1"/>
    <property type="molecule type" value="Genomic_DNA"/>
</dbReference>